<keyword evidence="2" id="KW-1185">Reference proteome</keyword>
<sequence>MKILILHDETGIGSEDEAFLRKLGHGALLRARNHPLYLNVERGNGDVPALYFVSKEDRNLFFDNVARRNVLVFTGMPTSKMEQFNGQYFLNETTRIRIKCSLFESHKDFPMYSGRFMEFSLYAQDDTNVHPETLTAIINDNKDYGDAYKAYFAPIILENIEEVQIEAFYYQFFKGRTTFPIALPGSKDADSSSYYSKNNESDGQLQGYKAREILRKIVQAKSVEEGKPDNLFLSLWKMTDHPVIASYLKEGVYLSLHGTLPHKKNSVEAQETDGPTLICFNYPTIAVYNQEKQPARIEWHADLLDTDADGPYEVTAIKEALANDIKRAIPGMYTQIGRAKRAFPGKWDKIKVDSYDTSKKARAVDGFWTEIKKLSEKKFDIDAVTNKEVALLSKFIEMVVLDQSAGQGGLPPDHDQALNLFCENLCKFPFRYVQSYADRQMKSNAHEYCDEWNKFAFLDIAATVNVISKRPAPSLTYEDGYVYYNDALNEKQVFALRLWLPPSAHVKSGFSSILDFPNALNNNFILG</sequence>
<reference evidence="1" key="1">
    <citation type="submission" date="2011-09" db="EMBL/GenBank/DDBJ databases">
        <title>The permanent draft genome of Mucilaginibacter paludis DSM 18603.</title>
        <authorList>
            <consortium name="US DOE Joint Genome Institute (JGI-PGF)"/>
            <person name="Lucas S."/>
            <person name="Han J."/>
            <person name="Lapidus A."/>
            <person name="Bruce D."/>
            <person name="Goodwin L."/>
            <person name="Pitluck S."/>
            <person name="Peters L."/>
            <person name="Kyrpides N."/>
            <person name="Mavromatis K."/>
            <person name="Ivanova N."/>
            <person name="Mikhailova N."/>
            <person name="Held B."/>
            <person name="Detter J.C."/>
            <person name="Tapia R."/>
            <person name="Han C."/>
            <person name="Land M."/>
            <person name="Hauser L."/>
            <person name="Markowitz V."/>
            <person name="Cheng J.-F."/>
            <person name="Hugenholtz P."/>
            <person name="Woyke T."/>
            <person name="Wu D."/>
            <person name="Tindall B."/>
            <person name="Brambilla E."/>
            <person name="Klenk H.-P."/>
            <person name="Eisen J.A."/>
        </authorList>
    </citation>
    <scope>NUCLEOTIDE SEQUENCE [LARGE SCALE GENOMIC DNA]</scope>
    <source>
        <strain evidence="1">DSM 18603</strain>
    </source>
</reference>
<dbReference type="Proteomes" id="UP000002774">
    <property type="component" value="Chromosome"/>
</dbReference>
<dbReference type="AlphaFoldDB" id="H1Y8L4"/>
<organism evidence="1 2">
    <name type="scientific">Mucilaginibacter paludis DSM 18603</name>
    <dbReference type="NCBI Taxonomy" id="714943"/>
    <lineage>
        <taxon>Bacteria</taxon>
        <taxon>Pseudomonadati</taxon>
        <taxon>Bacteroidota</taxon>
        <taxon>Sphingobacteriia</taxon>
        <taxon>Sphingobacteriales</taxon>
        <taxon>Sphingobacteriaceae</taxon>
        <taxon>Mucilaginibacter</taxon>
    </lineage>
</organism>
<accession>H1Y8L4</accession>
<dbReference type="EMBL" id="CM001403">
    <property type="protein sequence ID" value="EHQ26886.1"/>
    <property type="molecule type" value="Genomic_DNA"/>
</dbReference>
<name>H1Y8L4_9SPHI</name>
<evidence type="ECO:0000313" key="1">
    <source>
        <dbReference type="EMBL" id="EHQ26886.1"/>
    </source>
</evidence>
<proteinExistence type="predicted"/>
<gene>
    <name evidence="1" type="ORF">Mucpa_2774</name>
</gene>
<dbReference type="OrthoDB" id="9829380at2"/>
<dbReference type="STRING" id="714943.Mucpa_2774"/>
<dbReference type="RefSeq" id="WP_008507112.1">
    <property type="nucleotide sequence ID" value="NZ_CM001403.1"/>
</dbReference>
<protein>
    <submittedName>
        <fullName evidence="1">Uncharacterized protein</fullName>
    </submittedName>
</protein>
<dbReference type="HOGENOM" id="CLU_516598_0_0_10"/>
<evidence type="ECO:0000313" key="2">
    <source>
        <dbReference type="Proteomes" id="UP000002774"/>
    </source>
</evidence>